<dbReference type="Proteomes" id="UP000314983">
    <property type="component" value="Chromosome 11"/>
</dbReference>
<dbReference type="AlphaFoldDB" id="A0AAY5E9K6"/>
<accession>A0AAY5E9K6</accession>
<evidence type="ECO:0000313" key="2">
    <source>
        <dbReference type="Proteomes" id="UP000314983"/>
    </source>
</evidence>
<gene>
    <name evidence="1" type="primary">ENY2</name>
</gene>
<sequence>MKTLLIRFLILAFGVWNKSPKHRSKRTLRCVCVLWCFDSNLECHLKFEVWNSFLILSCLSVMLTSVHAHDKQSLIELQDLLKRNKPKIIVRPHVYHMTALMTVVKITLTVLMTIVKITLCFNDRRKDHAYSTLMTIVKITLTLL</sequence>
<name>A0AAY5E9K6_ELEEL</name>
<reference evidence="1 2" key="1">
    <citation type="submission" date="2020-05" db="EMBL/GenBank/DDBJ databases">
        <title>Electrophorus electricus (electric eel) genome, fEleEle1, primary haplotype.</title>
        <authorList>
            <person name="Myers G."/>
            <person name="Meyer A."/>
            <person name="Fedrigo O."/>
            <person name="Formenti G."/>
            <person name="Rhie A."/>
            <person name="Tracey A."/>
            <person name="Sims Y."/>
            <person name="Jarvis E.D."/>
        </authorList>
    </citation>
    <scope>NUCLEOTIDE SEQUENCE [LARGE SCALE GENOMIC DNA]</scope>
</reference>
<protein>
    <submittedName>
        <fullName evidence="1">Uncharacterized protein</fullName>
    </submittedName>
</protein>
<reference evidence="1" key="2">
    <citation type="submission" date="2025-08" db="UniProtKB">
        <authorList>
            <consortium name="Ensembl"/>
        </authorList>
    </citation>
    <scope>IDENTIFICATION</scope>
</reference>
<proteinExistence type="predicted"/>
<evidence type="ECO:0000313" key="1">
    <source>
        <dbReference type="Ensembl" id="ENSEEEP00000053182.1"/>
    </source>
</evidence>
<dbReference type="GeneTree" id="ENSGT00940000178396"/>
<reference evidence="1" key="3">
    <citation type="submission" date="2025-09" db="UniProtKB">
        <authorList>
            <consortium name="Ensembl"/>
        </authorList>
    </citation>
    <scope>IDENTIFICATION</scope>
</reference>
<organism evidence="1 2">
    <name type="scientific">Electrophorus electricus</name>
    <name type="common">Electric eel</name>
    <name type="synonym">Gymnotus electricus</name>
    <dbReference type="NCBI Taxonomy" id="8005"/>
    <lineage>
        <taxon>Eukaryota</taxon>
        <taxon>Metazoa</taxon>
        <taxon>Chordata</taxon>
        <taxon>Craniata</taxon>
        <taxon>Vertebrata</taxon>
        <taxon>Euteleostomi</taxon>
        <taxon>Actinopterygii</taxon>
        <taxon>Neopterygii</taxon>
        <taxon>Teleostei</taxon>
        <taxon>Ostariophysi</taxon>
        <taxon>Gymnotiformes</taxon>
        <taxon>Gymnotoidei</taxon>
        <taxon>Gymnotidae</taxon>
        <taxon>Electrophorus</taxon>
    </lineage>
</organism>
<keyword evidence="2" id="KW-1185">Reference proteome</keyword>
<dbReference type="Ensembl" id="ENSEEET00000064446.1">
    <property type="protein sequence ID" value="ENSEEEP00000053182.1"/>
    <property type="gene ID" value="ENSEEEG00000025294.1"/>
</dbReference>